<evidence type="ECO:0000313" key="2">
    <source>
        <dbReference type="Proteomes" id="UP000309016"/>
    </source>
</evidence>
<dbReference type="EMBL" id="CP040812">
    <property type="protein sequence ID" value="QCY68612.1"/>
    <property type="molecule type" value="Genomic_DNA"/>
</dbReference>
<name>A0A5B7X1N1_9FLAO</name>
<dbReference type="Proteomes" id="UP000309016">
    <property type="component" value="Chromosome"/>
</dbReference>
<organism evidence="1 2">
    <name type="scientific">Antarcticibacterium flavum</name>
    <dbReference type="NCBI Taxonomy" id="2058175"/>
    <lineage>
        <taxon>Bacteria</taxon>
        <taxon>Pseudomonadati</taxon>
        <taxon>Bacteroidota</taxon>
        <taxon>Flavobacteriia</taxon>
        <taxon>Flavobacteriales</taxon>
        <taxon>Flavobacteriaceae</taxon>
        <taxon>Antarcticibacterium</taxon>
    </lineage>
</organism>
<dbReference type="AlphaFoldDB" id="A0A5B7X1N1"/>
<protein>
    <submittedName>
        <fullName evidence="1">Uncharacterized protein</fullName>
    </submittedName>
</protein>
<evidence type="ECO:0000313" key="1">
    <source>
        <dbReference type="EMBL" id="QCY68612.1"/>
    </source>
</evidence>
<sequence length="329" mass="36250">MKKFLLLPIFGLFFISCSVDPIETEIQQSQLLEMNAVSDGEEPGCAGADGTMTITYSEAAAIESWDEVRKLYLSLLEEGVYRGGEFDPTIWDLINKFNDPEEGGLGDYTTWYTIDNGECMDTVMLTVTVVADQSAPTCDNFTAGEDNSMIITQSEAEAIESWDEVRKLYLSLLEEGVIRNGDFDPSIWDLINKYNDEEVGGPGDYTTEYTVTNGECTDSVMLTITVVADEQSEPVCDGVDAGADNSRTITYSEAAAIESWDEVRKLYLSLLEPGIARNGNFDPSIWDLINRFNDAENGGPGDYPTTYILTNGECTDTVTLTITVVPDEE</sequence>
<accession>A0A5B7X1N1</accession>
<gene>
    <name evidence="1" type="ORF">FHG64_03945</name>
</gene>
<keyword evidence="2" id="KW-1185">Reference proteome</keyword>
<dbReference type="KEGG" id="afla:FHG64_03945"/>
<dbReference type="PROSITE" id="PS51257">
    <property type="entry name" value="PROKAR_LIPOPROTEIN"/>
    <property type="match status" value="1"/>
</dbReference>
<reference evidence="1 2" key="1">
    <citation type="submission" date="2019-06" db="EMBL/GenBank/DDBJ databases">
        <title>Complete genome sequence of Antarcticibacterium flavum KCTC 52984T from an Antarctic marine sediment.</title>
        <authorList>
            <person name="Lee Y.M."/>
            <person name="Shin S.C."/>
        </authorList>
    </citation>
    <scope>NUCLEOTIDE SEQUENCE [LARGE SCALE GENOMIC DNA]</scope>
    <source>
        <strain evidence="1 2">KCTC 52984</strain>
    </source>
</reference>
<dbReference type="RefSeq" id="WP_139065198.1">
    <property type="nucleotide sequence ID" value="NZ_CP040812.1"/>
</dbReference>
<proteinExistence type="predicted"/>
<dbReference type="OrthoDB" id="1414177at2"/>